<feature type="compositionally biased region" description="Polar residues" evidence="3">
    <location>
        <begin position="600"/>
        <end position="625"/>
    </location>
</feature>
<dbReference type="RefSeq" id="XP_015465290.1">
    <property type="nucleotide sequence ID" value="XM_015613873.1"/>
</dbReference>
<reference evidence="4 5" key="1">
    <citation type="submission" date="2015-11" db="EMBL/GenBank/DDBJ databases">
        <title>The genome of Debaryomyces fabryi.</title>
        <authorList>
            <person name="Tafer H."/>
            <person name="Lopandic K."/>
        </authorList>
    </citation>
    <scope>NUCLEOTIDE SEQUENCE [LARGE SCALE GENOMIC DNA]</scope>
    <source>
        <strain evidence="4 5">CBS 789</strain>
    </source>
</reference>
<evidence type="ECO:0000256" key="1">
    <source>
        <dbReference type="ARBA" id="ARBA00022614"/>
    </source>
</evidence>
<dbReference type="Pfam" id="PF13855">
    <property type="entry name" value="LRR_8"/>
    <property type="match status" value="1"/>
</dbReference>
<proteinExistence type="predicted"/>
<dbReference type="GeneID" id="26842053"/>
<dbReference type="OrthoDB" id="676979at2759"/>
<dbReference type="PROSITE" id="PS51450">
    <property type="entry name" value="LRR"/>
    <property type="match status" value="2"/>
</dbReference>
<evidence type="ECO:0000313" key="4">
    <source>
        <dbReference type="EMBL" id="KRZ99187.1"/>
    </source>
</evidence>
<dbReference type="SMART" id="SM00369">
    <property type="entry name" value="LRR_TYP"/>
    <property type="match status" value="2"/>
</dbReference>
<keyword evidence="5" id="KW-1185">Reference proteome</keyword>
<dbReference type="InterPro" id="IPR032675">
    <property type="entry name" value="LRR_dom_sf"/>
</dbReference>
<dbReference type="PANTHER" id="PTHR46652:SF3">
    <property type="entry name" value="LEUCINE-RICH REPEAT-CONTAINING PROTEIN 9"/>
    <property type="match status" value="1"/>
</dbReference>
<dbReference type="InterPro" id="IPR003591">
    <property type="entry name" value="Leu-rich_rpt_typical-subtyp"/>
</dbReference>
<feature type="region of interest" description="Disordered" evidence="3">
    <location>
        <begin position="244"/>
        <end position="293"/>
    </location>
</feature>
<accession>A0A0V1PSH7</accession>
<evidence type="ECO:0008006" key="6">
    <source>
        <dbReference type="Google" id="ProtNLM"/>
    </source>
</evidence>
<feature type="region of interest" description="Disordered" evidence="3">
    <location>
        <begin position="600"/>
        <end position="667"/>
    </location>
</feature>
<sequence length="681" mass="76704">MGAFNYNDNSIEGDVYIQRLSTYVRRNEEALANGLMCFSKNRSNPNVKPLRLSFTIHHLYYITERIESSPLGVDVGPLNIKLDNPNHVPTFISFMANNARSSRHFESDAKSITSINSMRSIVSSASVYWRSFAFSKDPKVINKDLRYLYSSFTKIPCLILTPKTKINSITSYEEYPCDTSVPIKMFKNLQVLELVDYEPNEIFGWNILSEQLRVLIIKDSKISDIGEILFNLVIDDESGRSSFNFHKPSRKQTQDADTSYADNDFQPFNHNSRQGIKRERSKTTGAGSAPKDLLYSDTNLTRFGQDNTSDSPDKDYYSLSDGKWSVLKQLTVSETSITSIRPYVFKPLGNLVKLNLSNNLLESLPEGLDQLHNIKYINFADNYITDLKALPKNLKYLSTINFNNNKLKSLAGLENLCSLEKIDLRRNDLKDIKSLKPIILQFIKNPEKFTNVYLANNALPKNYRIELFNLFNGVKYKNNMKIDDSKPGYFESALLLDAEGAFKSLEKLFGYINDTNKYTKELSLPLISTKVFAGFEKERGKDAEIQTLVDPLATMNLISESDDNLRARKVDISHIMTMNTMSPILLSDSTSIISASSKLPTPNSPLYNNQNLTNKQPTPDTSYTAKPTISTQTVSVSSTPPVPTSLKRSTTLSQLDIESPSSNNAAPGIITNVQVTARMST</sequence>
<dbReference type="PANTHER" id="PTHR46652">
    <property type="entry name" value="LEUCINE-RICH REPEAT AND IQ DOMAIN-CONTAINING PROTEIN 1-RELATED"/>
    <property type="match status" value="1"/>
</dbReference>
<dbReference type="Proteomes" id="UP000054251">
    <property type="component" value="Unassembled WGS sequence"/>
</dbReference>
<dbReference type="AlphaFoldDB" id="A0A0V1PSH7"/>
<dbReference type="EMBL" id="LMYN01000165">
    <property type="protein sequence ID" value="KRZ99187.1"/>
    <property type="molecule type" value="Genomic_DNA"/>
</dbReference>
<feature type="compositionally biased region" description="Polar residues" evidence="3">
    <location>
        <begin position="255"/>
        <end position="274"/>
    </location>
</feature>
<name>A0A0V1PSH7_9ASCO</name>
<dbReference type="SUPFAM" id="SSF52058">
    <property type="entry name" value="L domain-like"/>
    <property type="match status" value="1"/>
</dbReference>
<gene>
    <name evidence="4" type="ORF">AC631_05044</name>
</gene>
<protein>
    <recommendedName>
        <fullName evidence="6">Leucine-rich repeat-containing protein</fullName>
    </recommendedName>
</protein>
<evidence type="ECO:0000256" key="2">
    <source>
        <dbReference type="ARBA" id="ARBA00022737"/>
    </source>
</evidence>
<feature type="compositionally biased region" description="Low complexity" evidence="3">
    <location>
        <begin position="627"/>
        <end position="639"/>
    </location>
</feature>
<comment type="caution">
    <text evidence="4">The sequence shown here is derived from an EMBL/GenBank/DDBJ whole genome shotgun (WGS) entry which is preliminary data.</text>
</comment>
<evidence type="ECO:0000313" key="5">
    <source>
        <dbReference type="Proteomes" id="UP000054251"/>
    </source>
</evidence>
<keyword evidence="1" id="KW-0433">Leucine-rich repeat</keyword>
<organism evidence="4 5">
    <name type="scientific">Debaryomyces fabryi</name>
    <dbReference type="NCBI Taxonomy" id="58627"/>
    <lineage>
        <taxon>Eukaryota</taxon>
        <taxon>Fungi</taxon>
        <taxon>Dikarya</taxon>
        <taxon>Ascomycota</taxon>
        <taxon>Saccharomycotina</taxon>
        <taxon>Pichiomycetes</taxon>
        <taxon>Debaryomycetaceae</taxon>
        <taxon>Debaryomyces</taxon>
    </lineage>
</organism>
<feature type="compositionally biased region" description="Polar residues" evidence="3">
    <location>
        <begin position="646"/>
        <end position="667"/>
    </location>
</feature>
<dbReference type="InterPro" id="IPR050836">
    <property type="entry name" value="SDS22/Internalin_LRR"/>
</dbReference>
<dbReference type="Gene3D" id="3.80.10.10">
    <property type="entry name" value="Ribonuclease Inhibitor"/>
    <property type="match status" value="2"/>
</dbReference>
<keyword evidence="2" id="KW-0677">Repeat</keyword>
<dbReference type="InterPro" id="IPR001611">
    <property type="entry name" value="Leu-rich_rpt"/>
</dbReference>
<evidence type="ECO:0000256" key="3">
    <source>
        <dbReference type="SAM" id="MobiDB-lite"/>
    </source>
</evidence>